<sequence>MQPTIVPRSPVAVRPNTALLGPSCGEGPVYALCPPPRASPAPAPFYRPAFECSSACQCVGERRGRAGMSIVRRGGIYFLFDGVLLYDEWYQRGGKLRLLSVN</sequence>
<evidence type="ECO:0000313" key="2">
    <source>
        <dbReference type="Proteomes" id="UP000625711"/>
    </source>
</evidence>
<dbReference type="EMBL" id="JAACXV010014136">
    <property type="protein sequence ID" value="KAF7270108.1"/>
    <property type="molecule type" value="Genomic_DNA"/>
</dbReference>
<name>A0A834HZZ4_RHYFE</name>
<gene>
    <name evidence="1" type="ORF">GWI33_016908</name>
</gene>
<protein>
    <submittedName>
        <fullName evidence="1">Uncharacterized protein</fullName>
    </submittedName>
</protein>
<comment type="caution">
    <text evidence="1">The sequence shown here is derived from an EMBL/GenBank/DDBJ whole genome shotgun (WGS) entry which is preliminary data.</text>
</comment>
<dbReference type="Proteomes" id="UP000625711">
    <property type="component" value="Unassembled WGS sequence"/>
</dbReference>
<reference evidence="1" key="1">
    <citation type="submission" date="2020-08" db="EMBL/GenBank/DDBJ databases">
        <title>Genome sequencing and assembly of the red palm weevil Rhynchophorus ferrugineus.</title>
        <authorList>
            <person name="Dias G.B."/>
            <person name="Bergman C.M."/>
            <person name="Manee M."/>
        </authorList>
    </citation>
    <scope>NUCLEOTIDE SEQUENCE</scope>
    <source>
        <strain evidence="1">AA-2017</strain>
        <tissue evidence="1">Whole larva</tissue>
    </source>
</reference>
<organism evidence="1 2">
    <name type="scientific">Rhynchophorus ferrugineus</name>
    <name type="common">Red palm weevil</name>
    <name type="synonym">Curculio ferrugineus</name>
    <dbReference type="NCBI Taxonomy" id="354439"/>
    <lineage>
        <taxon>Eukaryota</taxon>
        <taxon>Metazoa</taxon>
        <taxon>Ecdysozoa</taxon>
        <taxon>Arthropoda</taxon>
        <taxon>Hexapoda</taxon>
        <taxon>Insecta</taxon>
        <taxon>Pterygota</taxon>
        <taxon>Neoptera</taxon>
        <taxon>Endopterygota</taxon>
        <taxon>Coleoptera</taxon>
        <taxon>Polyphaga</taxon>
        <taxon>Cucujiformia</taxon>
        <taxon>Curculionidae</taxon>
        <taxon>Dryophthorinae</taxon>
        <taxon>Rhynchophorus</taxon>
    </lineage>
</organism>
<accession>A0A834HZZ4</accession>
<keyword evidence="2" id="KW-1185">Reference proteome</keyword>
<dbReference type="AlphaFoldDB" id="A0A834HZZ4"/>
<proteinExistence type="predicted"/>
<evidence type="ECO:0000313" key="1">
    <source>
        <dbReference type="EMBL" id="KAF7270108.1"/>
    </source>
</evidence>